<dbReference type="PANTHER" id="PTHR24304:SF2">
    <property type="entry name" value="24-HYDROXYCHOLESTEROL 7-ALPHA-HYDROXYLASE"/>
    <property type="match status" value="1"/>
</dbReference>
<gene>
    <name evidence="9" type="ORF">PG996_012376</name>
</gene>
<evidence type="ECO:0000256" key="4">
    <source>
        <dbReference type="ARBA" id="ARBA00022723"/>
    </source>
</evidence>
<evidence type="ECO:0000256" key="8">
    <source>
        <dbReference type="SAM" id="Phobius"/>
    </source>
</evidence>
<dbReference type="PANTHER" id="PTHR24304">
    <property type="entry name" value="CYTOCHROME P450 FAMILY 7"/>
    <property type="match status" value="1"/>
</dbReference>
<reference evidence="9 10" key="1">
    <citation type="submission" date="2023-01" db="EMBL/GenBank/DDBJ databases">
        <title>Analysis of 21 Apiospora genomes using comparative genomics revels a genus with tremendous synthesis potential of carbohydrate active enzymes and secondary metabolites.</title>
        <authorList>
            <person name="Sorensen T."/>
        </authorList>
    </citation>
    <scope>NUCLEOTIDE SEQUENCE [LARGE SCALE GENOMIC DNA]</scope>
    <source>
        <strain evidence="9 10">CBS 83171</strain>
    </source>
</reference>
<evidence type="ECO:0008006" key="11">
    <source>
        <dbReference type="Google" id="ProtNLM"/>
    </source>
</evidence>
<dbReference type="CDD" id="cd11040">
    <property type="entry name" value="CYP7_CYP8-like"/>
    <property type="match status" value="1"/>
</dbReference>
<comment type="caution">
    <text evidence="9">The sequence shown here is derived from an EMBL/GenBank/DDBJ whole genome shotgun (WGS) entry which is preliminary data.</text>
</comment>
<keyword evidence="10" id="KW-1185">Reference proteome</keyword>
<keyword evidence="8" id="KW-0812">Transmembrane</keyword>
<keyword evidence="4 7" id="KW-0479">Metal-binding</keyword>
<dbReference type="InterPro" id="IPR050529">
    <property type="entry name" value="CYP450_sterol_14alpha_dmase"/>
</dbReference>
<dbReference type="InterPro" id="IPR001128">
    <property type="entry name" value="Cyt_P450"/>
</dbReference>
<evidence type="ECO:0000256" key="5">
    <source>
        <dbReference type="ARBA" id="ARBA00023004"/>
    </source>
</evidence>
<keyword evidence="8" id="KW-0472">Membrane</keyword>
<keyword evidence="7" id="KW-0560">Oxidoreductase</keyword>
<comment type="cofactor">
    <cofactor evidence="1">
        <name>heme</name>
        <dbReference type="ChEBI" id="CHEBI:30413"/>
    </cofactor>
</comment>
<proteinExistence type="inferred from homology"/>
<feature type="transmembrane region" description="Helical" evidence="8">
    <location>
        <begin position="12"/>
        <end position="31"/>
    </location>
</feature>
<dbReference type="EMBL" id="JAQQWM010000008">
    <property type="protein sequence ID" value="KAK8053075.1"/>
    <property type="molecule type" value="Genomic_DNA"/>
</dbReference>
<evidence type="ECO:0000313" key="10">
    <source>
        <dbReference type="Proteomes" id="UP001446871"/>
    </source>
</evidence>
<dbReference type="Pfam" id="PF00067">
    <property type="entry name" value="p450"/>
    <property type="match status" value="1"/>
</dbReference>
<name>A0ABR1U4S6_9PEZI</name>
<keyword evidence="5 7" id="KW-0408">Iron</keyword>
<keyword evidence="3 7" id="KW-0349">Heme</keyword>
<dbReference type="InterPro" id="IPR002403">
    <property type="entry name" value="Cyt_P450_E_grp-IV"/>
</dbReference>
<keyword evidence="6 7" id="KW-0503">Monooxygenase</keyword>
<dbReference type="InterPro" id="IPR036396">
    <property type="entry name" value="Cyt_P450_sf"/>
</dbReference>
<accession>A0ABR1U4S6</accession>
<evidence type="ECO:0000256" key="6">
    <source>
        <dbReference type="ARBA" id="ARBA00023033"/>
    </source>
</evidence>
<evidence type="ECO:0000256" key="1">
    <source>
        <dbReference type="ARBA" id="ARBA00001971"/>
    </source>
</evidence>
<dbReference type="PROSITE" id="PS00086">
    <property type="entry name" value="CYTOCHROME_P450"/>
    <property type="match status" value="1"/>
</dbReference>
<evidence type="ECO:0000256" key="7">
    <source>
        <dbReference type="RuleBase" id="RU000461"/>
    </source>
</evidence>
<organism evidence="9 10">
    <name type="scientific">Apiospora saccharicola</name>
    <dbReference type="NCBI Taxonomy" id="335842"/>
    <lineage>
        <taxon>Eukaryota</taxon>
        <taxon>Fungi</taxon>
        <taxon>Dikarya</taxon>
        <taxon>Ascomycota</taxon>
        <taxon>Pezizomycotina</taxon>
        <taxon>Sordariomycetes</taxon>
        <taxon>Xylariomycetidae</taxon>
        <taxon>Amphisphaeriales</taxon>
        <taxon>Apiosporaceae</taxon>
        <taxon>Apiospora</taxon>
    </lineage>
</organism>
<protein>
    <recommendedName>
        <fullName evidence="11">Cytochrome P450</fullName>
    </recommendedName>
</protein>
<evidence type="ECO:0000313" key="9">
    <source>
        <dbReference type="EMBL" id="KAK8053075.1"/>
    </source>
</evidence>
<dbReference type="Gene3D" id="1.10.630.10">
    <property type="entry name" value="Cytochrome P450"/>
    <property type="match status" value="1"/>
</dbReference>
<dbReference type="SUPFAM" id="SSF48264">
    <property type="entry name" value="Cytochrome P450"/>
    <property type="match status" value="1"/>
</dbReference>
<dbReference type="PRINTS" id="PR00465">
    <property type="entry name" value="EP450IV"/>
</dbReference>
<evidence type="ECO:0000256" key="3">
    <source>
        <dbReference type="ARBA" id="ARBA00022617"/>
    </source>
</evidence>
<sequence length="545" mass="61970">MENSSASPIPRFLPSYLVVGTLFVVLLRYLIARYSYDDIREKTERDHRPPLLPHAIPLLGHILFDFLRDPLQFALTSPIFWQRQPVRLKALFQEVCIIQGAQNIVALFKQRGLSTRFIHHIFLSNVFLLPNEAAEICRRDDSGEYFKPRAGSTVHHHNRIDFHSRVIQNRLLLGPGQSALFGRLSSNMTKRLSCLPINTDWTEISDLMDVFKSDLTAATIDALAGPALVQRHPSFARDIWLIDSNITGFILKKPRFMNFQAHEARDRAFQAVLDWRSWASSNFTPEAVDEEGNDPFWGSSFFRERDKMFSNMDGFNAAAKASEDLSFIWSSNTNGIIASFWITVEVFRDSELLHAVREEVSSCIRDGEVRPPSFDIYKLMHQPLLQAVFAETLRLHVHGFLVRHPHEDRVLNRWTIPGGDWCIASSTPAAMDPEFWCTGESASHGVNEFWPARFLRWDSVTNKLTFSLAGTEGSWVPFGGGSHVCPGRFFAKRQNILTLALMVTLYDCELLADQESLDVPPGTYPLGSVSPRGKVPVKMRRRIVV</sequence>
<keyword evidence="8" id="KW-1133">Transmembrane helix</keyword>
<dbReference type="Proteomes" id="UP001446871">
    <property type="component" value="Unassembled WGS sequence"/>
</dbReference>
<evidence type="ECO:0000256" key="2">
    <source>
        <dbReference type="ARBA" id="ARBA00010617"/>
    </source>
</evidence>
<comment type="similarity">
    <text evidence="2 7">Belongs to the cytochrome P450 family.</text>
</comment>
<dbReference type="InterPro" id="IPR017972">
    <property type="entry name" value="Cyt_P450_CS"/>
</dbReference>